<evidence type="ECO:0000313" key="1">
    <source>
        <dbReference type="EMBL" id="MBX67043.1"/>
    </source>
</evidence>
<accession>A0A2P2QJ72</accession>
<organism evidence="1">
    <name type="scientific">Rhizophora mucronata</name>
    <name type="common">Asiatic mangrove</name>
    <dbReference type="NCBI Taxonomy" id="61149"/>
    <lineage>
        <taxon>Eukaryota</taxon>
        <taxon>Viridiplantae</taxon>
        <taxon>Streptophyta</taxon>
        <taxon>Embryophyta</taxon>
        <taxon>Tracheophyta</taxon>
        <taxon>Spermatophyta</taxon>
        <taxon>Magnoliopsida</taxon>
        <taxon>eudicotyledons</taxon>
        <taxon>Gunneridae</taxon>
        <taxon>Pentapetalae</taxon>
        <taxon>rosids</taxon>
        <taxon>fabids</taxon>
        <taxon>Malpighiales</taxon>
        <taxon>Rhizophoraceae</taxon>
        <taxon>Rhizophora</taxon>
    </lineage>
</organism>
<name>A0A2P2QJ72_RHIMU</name>
<dbReference type="EMBL" id="GGEC01086559">
    <property type="protein sequence ID" value="MBX67043.1"/>
    <property type="molecule type" value="Transcribed_RNA"/>
</dbReference>
<reference evidence="1" key="1">
    <citation type="submission" date="2018-02" db="EMBL/GenBank/DDBJ databases">
        <title>Rhizophora mucronata_Transcriptome.</title>
        <authorList>
            <person name="Meera S.P."/>
            <person name="Sreeshan A."/>
            <person name="Augustine A."/>
        </authorList>
    </citation>
    <scope>NUCLEOTIDE SEQUENCE</scope>
    <source>
        <tissue evidence="1">Leaf</tissue>
    </source>
</reference>
<proteinExistence type="predicted"/>
<protein>
    <submittedName>
        <fullName evidence="1">Uncharacterized protein</fullName>
    </submittedName>
</protein>
<sequence>MPIFMLFNIFEEQSEYQTKKKFTFTILQLTNWSKQLKIPPVTLQVQNFNYFHNSLKFFLF</sequence>
<dbReference type="AlphaFoldDB" id="A0A2P2QJ72"/>